<dbReference type="EMBL" id="JAIXNE010000001">
    <property type="protein sequence ID" value="MCA6074214.1"/>
    <property type="molecule type" value="Genomic_DNA"/>
</dbReference>
<dbReference type="Pfam" id="PF02565">
    <property type="entry name" value="RecO_C"/>
    <property type="match status" value="1"/>
</dbReference>
<evidence type="ECO:0000313" key="6">
    <source>
        <dbReference type="EMBL" id="MCA6074214.1"/>
    </source>
</evidence>
<dbReference type="Gene3D" id="2.40.50.140">
    <property type="entry name" value="Nucleic acid-binding proteins"/>
    <property type="match status" value="1"/>
</dbReference>
<dbReference type="GO" id="GO:0006310">
    <property type="term" value="P:DNA recombination"/>
    <property type="evidence" value="ECO:0007669"/>
    <property type="project" value="UniProtKB-UniRule"/>
</dbReference>
<comment type="similarity">
    <text evidence="4">Belongs to the RecO family.</text>
</comment>
<keyword evidence="7" id="KW-1185">Reference proteome</keyword>
<dbReference type="PANTHER" id="PTHR33991:SF1">
    <property type="entry name" value="DNA REPAIR PROTEIN RECO"/>
    <property type="match status" value="1"/>
</dbReference>
<keyword evidence="2 4" id="KW-0233">DNA recombination</keyword>
<comment type="caution">
    <text evidence="6">The sequence shown here is derived from an EMBL/GenBank/DDBJ whole genome shotgun (WGS) entry which is preliminary data.</text>
</comment>
<dbReference type="RefSeq" id="WP_225697311.1">
    <property type="nucleotide sequence ID" value="NZ_JAIXNE010000001.1"/>
</dbReference>
<reference evidence="6" key="1">
    <citation type="submission" date="2021-09" db="EMBL/GenBank/DDBJ databases">
        <title>Fulvivirga sp. isolated from coastal sediment.</title>
        <authorList>
            <person name="Yu H."/>
        </authorList>
    </citation>
    <scope>NUCLEOTIDE SEQUENCE</scope>
    <source>
        <strain evidence="6">1062</strain>
    </source>
</reference>
<evidence type="ECO:0000256" key="1">
    <source>
        <dbReference type="ARBA" id="ARBA00022763"/>
    </source>
</evidence>
<dbReference type="GO" id="GO:0006302">
    <property type="term" value="P:double-strand break repair"/>
    <property type="evidence" value="ECO:0007669"/>
    <property type="project" value="TreeGrafter"/>
</dbReference>
<dbReference type="HAMAP" id="MF_00201">
    <property type="entry name" value="RecO"/>
    <property type="match status" value="1"/>
</dbReference>
<accession>A0A9X1HL15</accession>
<dbReference type="AlphaFoldDB" id="A0A9X1HL15"/>
<sequence>MIHQTSGIVFKFFKYRETSVIAKVFTSRFGVQTYIINGIRSGKKGKGRMALLQPLTLLDLVVTHKENSDIQRLSEMRCSHPYSTIPYDVRKAGISLFLSEVLYKCVREEGPSEDLYLFLEQSMLVFDELDDNFQNFHLQFLVKLSRFLGFGLDSSPGFMLDFSAEEVPVIRRLMDINYGEELILGRSLRRTILSHILDFYRHHVEGLKEIRSLNVLMEIF</sequence>
<evidence type="ECO:0000256" key="4">
    <source>
        <dbReference type="HAMAP-Rule" id="MF_00201"/>
    </source>
</evidence>
<dbReference type="Pfam" id="PF11967">
    <property type="entry name" value="RecO_N"/>
    <property type="match status" value="1"/>
</dbReference>
<dbReference type="InterPro" id="IPR022572">
    <property type="entry name" value="DNA_rep/recomb_RecO_N"/>
</dbReference>
<dbReference type="GO" id="GO:0043590">
    <property type="term" value="C:bacterial nucleoid"/>
    <property type="evidence" value="ECO:0007669"/>
    <property type="project" value="TreeGrafter"/>
</dbReference>
<evidence type="ECO:0000259" key="5">
    <source>
        <dbReference type="Pfam" id="PF11967"/>
    </source>
</evidence>
<proteinExistence type="inferred from homology"/>
<gene>
    <name evidence="4 6" type="primary">recO</name>
    <name evidence="6" type="ORF">LDX50_05005</name>
</gene>
<name>A0A9X1HL15_9BACT</name>
<keyword evidence="1 4" id="KW-0227">DNA damage</keyword>
<evidence type="ECO:0000313" key="7">
    <source>
        <dbReference type="Proteomes" id="UP001139409"/>
    </source>
</evidence>
<dbReference type="InterPro" id="IPR012340">
    <property type="entry name" value="NA-bd_OB-fold"/>
</dbReference>
<comment type="function">
    <text evidence="4">Involved in DNA repair and RecF pathway recombination.</text>
</comment>
<dbReference type="PANTHER" id="PTHR33991">
    <property type="entry name" value="DNA REPAIR PROTEIN RECO"/>
    <property type="match status" value="1"/>
</dbReference>
<dbReference type="NCBIfam" id="TIGR00613">
    <property type="entry name" value="reco"/>
    <property type="match status" value="1"/>
</dbReference>
<dbReference type="InterPro" id="IPR003717">
    <property type="entry name" value="RecO"/>
</dbReference>
<feature type="domain" description="DNA replication/recombination mediator RecO N-terminal" evidence="5">
    <location>
        <begin position="1"/>
        <end position="81"/>
    </location>
</feature>
<dbReference type="Proteomes" id="UP001139409">
    <property type="component" value="Unassembled WGS sequence"/>
</dbReference>
<protein>
    <recommendedName>
        <fullName evidence="4">DNA repair protein RecO</fullName>
    </recommendedName>
    <alternativeName>
        <fullName evidence="4">Recombination protein O</fullName>
    </alternativeName>
</protein>
<dbReference type="SUPFAM" id="SSF50249">
    <property type="entry name" value="Nucleic acid-binding proteins"/>
    <property type="match status" value="1"/>
</dbReference>
<keyword evidence="3 4" id="KW-0234">DNA repair</keyword>
<organism evidence="6 7">
    <name type="scientific">Fulvivirga sedimenti</name>
    <dbReference type="NCBI Taxonomy" id="2879465"/>
    <lineage>
        <taxon>Bacteria</taxon>
        <taxon>Pseudomonadati</taxon>
        <taxon>Bacteroidota</taxon>
        <taxon>Cytophagia</taxon>
        <taxon>Cytophagales</taxon>
        <taxon>Fulvivirgaceae</taxon>
        <taxon>Fulvivirga</taxon>
    </lineage>
</organism>
<evidence type="ECO:0000256" key="2">
    <source>
        <dbReference type="ARBA" id="ARBA00023172"/>
    </source>
</evidence>
<evidence type="ECO:0000256" key="3">
    <source>
        <dbReference type="ARBA" id="ARBA00023204"/>
    </source>
</evidence>